<dbReference type="SUPFAM" id="SSF53098">
    <property type="entry name" value="Ribonuclease H-like"/>
    <property type="match status" value="1"/>
</dbReference>
<evidence type="ECO:0000259" key="1">
    <source>
        <dbReference type="Pfam" id="PF14291"/>
    </source>
</evidence>
<reference evidence="2 3" key="1">
    <citation type="journal article" date="2023" name="BMC Biol.">
        <title>The compact genome of the sponge Oopsacas minuta (Hexactinellida) is lacking key metazoan core genes.</title>
        <authorList>
            <person name="Santini S."/>
            <person name="Schenkelaars Q."/>
            <person name="Jourda C."/>
            <person name="Duchesne M."/>
            <person name="Belahbib H."/>
            <person name="Rocher C."/>
            <person name="Selva M."/>
            <person name="Riesgo A."/>
            <person name="Vervoort M."/>
            <person name="Leys S.P."/>
            <person name="Kodjabachian L."/>
            <person name="Le Bivic A."/>
            <person name="Borchiellini C."/>
            <person name="Claverie J.M."/>
            <person name="Renard E."/>
        </authorList>
    </citation>
    <scope>NUCLEOTIDE SEQUENCE [LARGE SCALE GENOMIC DNA]</scope>
    <source>
        <strain evidence="2">SPO-2</strain>
    </source>
</reference>
<organism evidence="2 3">
    <name type="scientific">Oopsacas minuta</name>
    <dbReference type="NCBI Taxonomy" id="111878"/>
    <lineage>
        <taxon>Eukaryota</taxon>
        <taxon>Metazoa</taxon>
        <taxon>Porifera</taxon>
        <taxon>Hexactinellida</taxon>
        <taxon>Hexasterophora</taxon>
        <taxon>Lyssacinosida</taxon>
        <taxon>Leucopsacidae</taxon>
        <taxon>Oopsacas</taxon>
    </lineage>
</organism>
<dbReference type="AlphaFoldDB" id="A0AAV7K7T2"/>
<dbReference type="PANTHER" id="PTHR45749">
    <property type="match status" value="1"/>
</dbReference>
<dbReference type="Proteomes" id="UP001165289">
    <property type="component" value="Unassembled WGS sequence"/>
</dbReference>
<accession>A0AAV7K7T2</accession>
<dbReference type="InterPro" id="IPR012337">
    <property type="entry name" value="RNaseH-like_sf"/>
</dbReference>
<sequence>MCTDIRVAEFYSLIADESKDASKKEQLSICVRYVNANSIINERFLTYVEISSQNAESLSHHILTTLKENASNPLNMVSQAYDGASVMSERCRGVQAPIKEFAPKARYVHCYAHSLNLALVDCIKSVQHAWDFFSLIEALYIFVSTSKAHPI</sequence>
<evidence type="ECO:0000313" key="3">
    <source>
        <dbReference type="Proteomes" id="UP001165289"/>
    </source>
</evidence>
<dbReference type="Pfam" id="PF14291">
    <property type="entry name" value="DUF4371"/>
    <property type="match status" value="1"/>
</dbReference>
<protein>
    <submittedName>
        <fullName evidence="2">Zinc finger MYM-type protein 1-like</fullName>
    </submittedName>
</protein>
<evidence type="ECO:0000313" key="2">
    <source>
        <dbReference type="EMBL" id="KAI6657198.1"/>
    </source>
</evidence>
<keyword evidence="3" id="KW-1185">Reference proteome</keyword>
<gene>
    <name evidence="2" type="ORF">LOD99_11199</name>
</gene>
<dbReference type="EMBL" id="JAKMXF010000121">
    <property type="protein sequence ID" value="KAI6657198.1"/>
    <property type="molecule type" value="Genomic_DNA"/>
</dbReference>
<dbReference type="PANTHER" id="PTHR45749:SF37">
    <property type="entry name" value="OS05G0311600 PROTEIN"/>
    <property type="match status" value="1"/>
</dbReference>
<feature type="domain" description="DUF4371" evidence="1">
    <location>
        <begin position="9"/>
        <end position="89"/>
    </location>
</feature>
<comment type="caution">
    <text evidence="2">The sequence shown here is derived from an EMBL/GenBank/DDBJ whole genome shotgun (WGS) entry which is preliminary data.</text>
</comment>
<name>A0AAV7K7T2_9METZ</name>
<proteinExistence type="predicted"/>
<dbReference type="InterPro" id="IPR025398">
    <property type="entry name" value="DUF4371"/>
</dbReference>